<dbReference type="RefSeq" id="XP_029240702.1">
    <property type="nucleotide sequence ID" value="XM_029379371.1"/>
</dbReference>
<name>A0A3R7M4N9_TRYRA</name>
<keyword evidence="2" id="KW-1185">Reference proteome</keyword>
<dbReference type="EMBL" id="MKGL01000056">
    <property type="protein sequence ID" value="RNF08959.1"/>
    <property type="molecule type" value="Genomic_DNA"/>
</dbReference>
<dbReference type="GeneID" id="40326299"/>
<organism evidence="1 2">
    <name type="scientific">Trypanosoma rangeli</name>
    <dbReference type="NCBI Taxonomy" id="5698"/>
    <lineage>
        <taxon>Eukaryota</taxon>
        <taxon>Discoba</taxon>
        <taxon>Euglenozoa</taxon>
        <taxon>Kinetoplastea</taxon>
        <taxon>Metakinetoplastina</taxon>
        <taxon>Trypanosomatida</taxon>
        <taxon>Trypanosomatidae</taxon>
        <taxon>Trypanosoma</taxon>
        <taxon>Herpetosoma</taxon>
    </lineage>
</organism>
<reference evidence="1 2" key="1">
    <citation type="journal article" date="2018" name="BMC Genomics">
        <title>Genomic comparison of Trypanosoma conorhini and Trypanosoma rangeli to Trypanosoma cruzi strains of high and low virulence.</title>
        <authorList>
            <person name="Bradwell K.R."/>
            <person name="Koparde V.N."/>
            <person name="Matveyev A.V."/>
            <person name="Serrano M.G."/>
            <person name="Alves J.M."/>
            <person name="Parikh H."/>
            <person name="Huang B."/>
            <person name="Lee V."/>
            <person name="Espinosa-Alvarez O."/>
            <person name="Ortiz P.A."/>
            <person name="Costa-Martins A.G."/>
            <person name="Teixeira M.M."/>
            <person name="Buck G.A."/>
        </authorList>
    </citation>
    <scope>NUCLEOTIDE SEQUENCE [LARGE SCALE GENOMIC DNA]</scope>
    <source>
        <strain evidence="1 2">AM80</strain>
    </source>
</reference>
<accession>A0A3R7M4N9</accession>
<evidence type="ECO:0000313" key="1">
    <source>
        <dbReference type="EMBL" id="RNF08959.1"/>
    </source>
</evidence>
<comment type="caution">
    <text evidence="1">The sequence shown here is derived from an EMBL/GenBank/DDBJ whole genome shotgun (WGS) entry which is preliminary data.</text>
</comment>
<gene>
    <name evidence="1" type="ORF">TraAM80_02366</name>
</gene>
<dbReference type="AlphaFoldDB" id="A0A3R7M4N9"/>
<protein>
    <submittedName>
        <fullName evidence="1">Uncharacterized protein</fullName>
    </submittedName>
</protein>
<evidence type="ECO:0000313" key="2">
    <source>
        <dbReference type="Proteomes" id="UP000283634"/>
    </source>
</evidence>
<sequence length="112" mass="12049">MGSQDLLISSQASASTSYPSLPLPGMFPVDSMHHIDVPRSPLGAVGRLLGGLHTASAFNTASKADWFYVEVNSRPMYTRTGSPAVKKHQNNSMSTSLRCVVCITRPTSKENP</sequence>
<proteinExistence type="predicted"/>
<dbReference type="Proteomes" id="UP000283634">
    <property type="component" value="Unassembled WGS sequence"/>
</dbReference>